<evidence type="ECO:0000313" key="2">
    <source>
        <dbReference type="EMBL" id="KAJ2902561.1"/>
    </source>
</evidence>
<name>A0AAD5WS31_9PEZI</name>
<dbReference type="AlphaFoldDB" id="A0AAD5WS31"/>
<comment type="caution">
    <text evidence="2">The sequence shown here is derived from an EMBL/GenBank/DDBJ whole genome shotgun (WGS) entry which is preliminary data.</text>
</comment>
<reference evidence="2" key="1">
    <citation type="submission" date="2022-07" db="EMBL/GenBank/DDBJ databases">
        <title>Draft genome sequence of Zalerion maritima ATCC 34329, a (micro)plastics degrading marine fungus.</title>
        <authorList>
            <person name="Paco A."/>
            <person name="Goncalves M.F.M."/>
            <person name="Rocha-Santos T.A.P."/>
            <person name="Alves A."/>
        </authorList>
    </citation>
    <scope>NUCLEOTIDE SEQUENCE</scope>
    <source>
        <strain evidence="2">ATCC 34329</strain>
    </source>
</reference>
<sequence>MSGHGGYKRNGSPPSSSGASATAWSPPLPRAGRSSLSALDSRHADAIRREAFSSIYTSSPAAFTSFSSPPQEATGREDSQRKLAGRKEHRRKDSIGEERGVGQDSNNTGKSSYMTNGNRTGIKSGSIRGTKFRLTCDHSVFLSYINPEDERG</sequence>
<keyword evidence="3" id="KW-1185">Reference proteome</keyword>
<gene>
    <name evidence="2" type="ORF">MKZ38_000391</name>
</gene>
<feature type="compositionally biased region" description="Basic and acidic residues" evidence="1">
    <location>
        <begin position="91"/>
        <end position="101"/>
    </location>
</feature>
<feature type="region of interest" description="Disordered" evidence="1">
    <location>
        <begin position="59"/>
        <end position="125"/>
    </location>
</feature>
<evidence type="ECO:0000313" key="3">
    <source>
        <dbReference type="Proteomes" id="UP001201980"/>
    </source>
</evidence>
<organism evidence="2 3">
    <name type="scientific">Zalerion maritima</name>
    <dbReference type="NCBI Taxonomy" id="339359"/>
    <lineage>
        <taxon>Eukaryota</taxon>
        <taxon>Fungi</taxon>
        <taxon>Dikarya</taxon>
        <taxon>Ascomycota</taxon>
        <taxon>Pezizomycotina</taxon>
        <taxon>Sordariomycetes</taxon>
        <taxon>Lulworthiomycetidae</taxon>
        <taxon>Lulworthiales</taxon>
        <taxon>Lulworthiaceae</taxon>
        <taxon>Zalerion</taxon>
    </lineage>
</organism>
<feature type="compositionally biased region" description="Polar residues" evidence="1">
    <location>
        <begin position="103"/>
        <end position="123"/>
    </location>
</feature>
<feature type="compositionally biased region" description="Low complexity" evidence="1">
    <location>
        <begin position="12"/>
        <end position="25"/>
    </location>
</feature>
<dbReference type="EMBL" id="JAKWBI020000109">
    <property type="protein sequence ID" value="KAJ2902561.1"/>
    <property type="molecule type" value="Genomic_DNA"/>
</dbReference>
<feature type="region of interest" description="Disordered" evidence="1">
    <location>
        <begin position="1"/>
        <end position="41"/>
    </location>
</feature>
<dbReference type="Proteomes" id="UP001201980">
    <property type="component" value="Unassembled WGS sequence"/>
</dbReference>
<proteinExistence type="predicted"/>
<evidence type="ECO:0000256" key="1">
    <source>
        <dbReference type="SAM" id="MobiDB-lite"/>
    </source>
</evidence>
<feature type="compositionally biased region" description="Low complexity" evidence="1">
    <location>
        <begin position="59"/>
        <end position="70"/>
    </location>
</feature>
<accession>A0AAD5WS31</accession>
<protein>
    <submittedName>
        <fullName evidence="2">Uncharacterized protein</fullName>
    </submittedName>
</protein>